<dbReference type="PANTHER" id="PTHR43507:SF1">
    <property type="entry name" value="NADH-UBIQUINONE OXIDOREDUCTASE CHAIN 4"/>
    <property type="match status" value="1"/>
</dbReference>
<sequence>MQNISDLPWLSLLIVVPLVAAAVIWLVPALHRVARTVGLVVSLVVLAGFVVMATGFDLGAAAEQQFTEQLSWIPQLGVSYAVGINGLGLTMVGLSVLLVPLALLAAWREQEIVPEGAVVARRQAGFVALVLLLEATMVAVFSARDVFLFYVVFEAMLVPVYFLIGNYGGPKRRHAAIKFLVYSLASGLIMLVGVIALGVMGPGGEQAFLIDTLAGTELGVWAERWIFISFFIAFAVKAPMWPVHTWLPDAAQQASPGTSALLVGVLDKVGTFGMLALCLPLFPEASRWAAPVIIVLAVVSILYGALVAVGQRDVMRLIAFTSVSHFGFIVLGIFVREEVALTGAMLYMVAHGVSTAALFLVSGFLTQRGGTQEIAAYGGMQRVTPVLAGSWLVAGLATIALPGLSGFVPEYLVLLGTFRVNVVAAVFAVLAVIIAALYVLLPYQRMFTGPRNETLAALPDLGAREKWVVAPLVAGMLALGLVPGPVMDVVRPVAEEAAIEQPSALDSAAVAGPDGSNDAAAAGAEGSEQ</sequence>
<dbReference type="GO" id="GO:0012505">
    <property type="term" value="C:endomembrane system"/>
    <property type="evidence" value="ECO:0007669"/>
    <property type="project" value="UniProtKB-SubCell"/>
</dbReference>
<dbReference type="InterPro" id="IPR003918">
    <property type="entry name" value="NADH_UbQ_OxRdtase"/>
</dbReference>
<dbReference type="RefSeq" id="WP_110852501.1">
    <property type="nucleotide sequence ID" value="NZ_QKLZ01000006.1"/>
</dbReference>
<feature type="transmembrane region" description="Helical" evidence="8">
    <location>
        <begin position="317"/>
        <end position="335"/>
    </location>
</feature>
<dbReference type="NCBIfam" id="NF004500">
    <property type="entry name" value="PRK05846.1-4"/>
    <property type="match status" value="1"/>
</dbReference>
<feature type="transmembrane region" description="Helical" evidence="8">
    <location>
        <begin position="225"/>
        <end position="247"/>
    </location>
</feature>
<evidence type="ECO:0000313" key="10">
    <source>
        <dbReference type="EMBL" id="SSA42452.1"/>
    </source>
</evidence>
<dbReference type="PRINTS" id="PR01437">
    <property type="entry name" value="NUOXDRDTASE4"/>
</dbReference>
<dbReference type="GO" id="GO:0015990">
    <property type="term" value="P:electron transport coupled proton transport"/>
    <property type="evidence" value="ECO:0007669"/>
    <property type="project" value="TreeGrafter"/>
</dbReference>
<dbReference type="AlphaFoldDB" id="A0A2Y9BYD7"/>
<protein>
    <submittedName>
        <fullName evidence="10">NADH dehydrogenase subunit M</fullName>
    </submittedName>
</protein>
<dbReference type="OrthoDB" id="9768329at2"/>
<feature type="transmembrane region" description="Helical" evidence="8">
    <location>
        <begin position="420"/>
        <end position="441"/>
    </location>
</feature>
<evidence type="ECO:0000256" key="6">
    <source>
        <dbReference type="RuleBase" id="RU000320"/>
    </source>
</evidence>
<feature type="transmembrane region" description="Helical" evidence="8">
    <location>
        <begin position="341"/>
        <end position="365"/>
    </location>
</feature>
<feature type="transmembrane region" description="Helical" evidence="8">
    <location>
        <begin position="12"/>
        <end position="30"/>
    </location>
</feature>
<feature type="transmembrane region" description="Helical" evidence="8">
    <location>
        <begin position="37"/>
        <end position="60"/>
    </location>
</feature>
<feature type="transmembrane region" description="Helical" evidence="8">
    <location>
        <begin position="386"/>
        <end position="408"/>
    </location>
</feature>
<evidence type="ECO:0000256" key="3">
    <source>
        <dbReference type="ARBA" id="ARBA00022692"/>
    </source>
</evidence>
<dbReference type="NCBIfam" id="TIGR01972">
    <property type="entry name" value="NDH_I_M"/>
    <property type="match status" value="1"/>
</dbReference>
<evidence type="ECO:0000259" key="9">
    <source>
        <dbReference type="Pfam" id="PF00361"/>
    </source>
</evidence>
<dbReference type="GO" id="GO:0008137">
    <property type="term" value="F:NADH dehydrogenase (ubiquinone) activity"/>
    <property type="evidence" value="ECO:0007669"/>
    <property type="project" value="InterPro"/>
</dbReference>
<evidence type="ECO:0000256" key="7">
    <source>
        <dbReference type="SAM" id="MobiDB-lite"/>
    </source>
</evidence>
<evidence type="ECO:0000256" key="2">
    <source>
        <dbReference type="ARBA" id="ARBA00009025"/>
    </source>
</evidence>
<name>A0A2Y9BYD7_9MICO</name>
<keyword evidence="5 8" id="KW-0472">Membrane</keyword>
<gene>
    <name evidence="10" type="ORF">SAMN05216184_106120</name>
</gene>
<keyword evidence="11" id="KW-1185">Reference proteome</keyword>
<evidence type="ECO:0000256" key="8">
    <source>
        <dbReference type="SAM" id="Phobius"/>
    </source>
</evidence>
<dbReference type="InterPro" id="IPR001750">
    <property type="entry name" value="ND/Mrp_TM"/>
</dbReference>
<feature type="region of interest" description="Disordered" evidence="7">
    <location>
        <begin position="504"/>
        <end position="529"/>
    </location>
</feature>
<evidence type="ECO:0000256" key="5">
    <source>
        <dbReference type="ARBA" id="ARBA00023136"/>
    </source>
</evidence>
<evidence type="ECO:0000256" key="4">
    <source>
        <dbReference type="ARBA" id="ARBA00022989"/>
    </source>
</evidence>
<comment type="similarity">
    <text evidence="2">Belongs to the complex I subunit 4 family.</text>
</comment>
<keyword evidence="4 8" id="KW-1133">Transmembrane helix</keyword>
<feature type="transmembrane region" description="Helical" evidence="8">
    <location>
        <begin position="147"/>
        <end position="167"/>
    </location>
</feature>
<dbReference type="EMBL" id="UETB01000006">
    <property type="protein sequence ID" value="SSA42452.1"/>
    <property type="molecule type" value="Genomic_DNA"/>
</dbReference>
<dbReference type="Proteomes" id="UP000250222">
    <property type="component" value="Unassembled WGS sequence"/>
</dbReference>
<accession>A0A2Y9BYD7</accession>
<proteinExistence type="inferred from homology"/>
<reference evidence="10 11" key="1">
    <citation type="submission" date="2016-10" db="EMBL/GenBank/DDBJ databases">
        <authorList>
            <person name="Cai Z."/>
        </authorList>
    </citation>
    <scope>NUCLEOTIDE SEQUENCE [LARGE SCALE GENOMIC DNA]</scope>
    <source>
        <strain evidence="10 11">CGMCC 1.10826</strain>
    </source>
</reference>
<dbReference type="GO" id="GO:0042773">
    <property type="term" value="P:ATP synthesis coupled electron transport"/>
    <property type="evidence" value="ECO:0007669"/>
    <property type="project" value="InterPro"/>
</dbReference>
<feature type="transmembrane region" description="Helical" evidence="8">
    <location>
        <begin position="259"/>
        <end position="282"/>
    </location>
</feature>
<feature type="domain" description="NADH:quinone oxidoreductase/Mrp antiporter transmembrane" evidence="9">
    <location>
        <begin position="143"/>
        <end position="433"/>
    </location>
</feature>
<dbReference type="GO" id="GO:0003954">
    <property type="term" value="F:NADH dehydrogenase activity"/>
    <property type="evidence" value="ECO:0007669"/>
    <property type="project" value="TreeGrafter"/>
</dbReference>
<dbReference type="PANTHER" id="PTHR43507">
    <property type="entry name" value="NADH-UBIQUINONE OXIDOREDUCTASE CHAIN 4"/>
    <property type="match status" value="1"/>
</dbReference>
<dbReference type="GO" id="GO:0016020">
    <property type="term" value="C:membrane"/>
    <property type="evidence" value="ECO:0007669"/>
    <property type="project" value="UniProtKB-SubCell"/>
</dbReference>
<comment type="subcellular location">
    <subcellularLocation>
        <location evidence="1">Endomembrane system</location>
        <topology evidence="1">Multi-pass membrane protein</topology>
    </subcellularLocation>
    <subcellularLocation>
        <location evidence="6">Membrane</location>
        <topology evidence="6">Multi-pass membrane protein</topology>
    </subcellularLocation>
</comment>
<evidence type="ECO:0000313" key="11">
    <source>
        <dbReference type="Proteomes" id="UP000250222"/>
    </source>
</evidence>
<dbReference type="InterPro" id="IPR010227">
    <property type="entry name" value="NADH_Q_OxRdtase_chainM/4"/>
</dbReference>
<feature type="transmembrane region" description="Helical" evidence="8">
    <location>
        <begin position="288"/>
        <end position="310"/>
    </location>
</feature>
<organism evidence="10 11">
    <name type="scientific">Georgenia satyanarayanai</name>
    <dbReference type="NCBI Taxonomy" id="860221"/>
    <lineage>
        <taxon>Bacteria</taxon>
        <taxon>Bacillati</taxon>
        <taxon>Actinomycetota</taxon>
        <taxon>Actinomycetes</taxon>
        <taxon>Micrococcales</taxon>
        <taxon>Bogoriellaceae</taxon>
        <taxon>Georgenia</taxon>
    </lineage>
</organism>
<feature type="transmembrane region" description="Helical" evidence="8">
    <location>
        <begin position="179"/>
        <end position="200"/>
    </location>
</feature>
<keyword evidence="3 6" id="KW-0812">Transmembrane</keyword>
<evidence type="ECO:0000256" key="1">
    <source>
        <dbReference type="ARBA" id="ARBA00004127"/>
    </source>
</evidence>
<dbReference type="Pfam" id="PF00361">
    <property type="entry name" value="Proton_antipo_M"/>
    <property type="match status" value="1"/>
</dbReference>
<dbReference type="GO" id="GO:0048039">
    <property type="term" value="F:ubiquinone binding"/>
    <property type="evidence" value="ECO:0007669"/>
    <property type="project" value="TreeGrafter"/>
</dbReference>
<feature type="transmembrane region" description="Helical" evidence="8">
    <location>
        <begin position="80"/>
        <end position="104"/>
    </location>
</feature>
<feature type="transmembrane region" description="Helical" evidence="8">
    <location>
        <begin position="124"/>
        <end position="141"/>
    </location>
</feature>